<evidence type="ECO:0000256" key="4">
    <source>
        <dbReference type="ARBA" id="ARBA00022833"/>
    </source>
</evidence>
<dbReference type="PANTHER" id="PTHR43161:SF26">
    <property type="entry name" value="GALACTITOL 1-PHOSPHATE 5-DEHYDROGENASE"/>
    <property type="match status" value="1"/>
</dbReference>
<dbReference type="Proteomes" id="UP001162834">
    <property type="component" value="Chromosome"/>
</dbReference>
<dbReference type="InterPro" id="IPR036291">
    <property type="entry name" value="NAD(P)-bd_dom_sf"/>
</dbReference>
<dbReference type="SMART" id="SM00829">
    <property type="entry name" value="PKS_ER"/>
    <property type="match status" value="1"/>
</dbReference>
<dbReference type="PROSITE" id="PS00059">
    <property type="entry name" value="ADH_ZINC"/>
    <property type="match status" value="1"/>
</dbReference>
<dbReference type="InterPro" id="IPR002328">
    <property type="entry name" value="ADH_Zn_CS"/>
</dbReference>
<dbReference type="Pfam" id="PF08240">
    <property type="entry name" value="ADH_N"/>
    <property type="match status" value="1"/>
</dbReference>
<protein>
    <submittedName>
        <fullName evidence="8">L-threonine 3-dehydrogenase</fullName>
        <ecNumber evidence="8">1.1.1.103</ecNumber>
    </submittedName>
</protein>
<comment type="similarity">
    <text evidence="2 6">Belongs to the zinc-containing alcohol dehydrogenase family.</text>
</comment>
<dbReference type="Gene3D" id="3.40.50.720">
    <property type="entry name" value="NAD(P)-binding Rossmann-like Domain"/>
    <property type="match status" value="1"/>
</dbReference>
<evidence type="ECO:0000313" key="8">
    <source>
        <dbReference type="EMBL" id="UGS36953.1"/>
    </source>
</evidence>
<evidence type="ECO:0000256" key="1">
    <source>
        <dbReference type="ARBA" id="ARBA00001947"/>
    </source>
</evidence>
<gene>
    <name evidence="8" type="primary">tdh_4</name>
    <name evidence="8" type="ORF">DSM104329_03365</name>
</gene>
<keyword evidence="3 6" id="KW-0479">Metal-binding</keyword>
<accession>A0A9E6XZL0</accession>
<dbReference type="KEGG" id="sbae:DSM104329_03365"/>
<sequence length="348" mass="36175">MKAAVFQGIKDIRVEEVDDPQAGPEDVVVAVSVCGICGSDLHTYEHGSFVAPGQIMGHEFAGEVVEAGDEVSGLQVGDRVTASPLVPCGDCPRCLEGRYNLCASAWTTGLAYGRPGAFAERIRIPRSIPGENVFKLSDDMSDEQGATVEPLAVAVHAVRLAGDVEGSTALVLGLGTIGQQVLQVLRAYGARRVIGIDLSELRLRAAATLGADAVDGAAGIDAAVDAALGEGEEVDVVFECSGVPELARAALDTVKAGGTIVVLALYDDPLTFNPTALVQKEIRLQGSIAYTSDDFGEAVALLSSGRAQADPLITHRHALDDVAEAFETQMSKDRSLKVLVTPGAPPSS</sequence>
<evidence type="ECO:0000313" key="9">
    <source>
        <dbReference type="Proteomes" id="UP001162834"/>
    </source>
</evidence>
<evidence type="ECO:0000256" key="2">
    <source>
        <dbReference type="ARBA" id="ARBA00008072"/>
    </source>
</evidence>
<dbReference type="InterPro" id="IPR013149">
    <property type="entry name" value="ADH-like_C"/>
</dbReference>
<dbReference type="EMBL" id="CP087164">
    <property type="protein sequence ID" value="UGS36953.1"/>
    <property type="molecule type" value="Genomic_DNA"/>
</dbReference>
<dbReference type="InterPro" id="IPR013154">
    <property type="entry name" value="ADH-like_N"/>
</dbReference>
<evidence type="ECO:0000256" key="6">
    <source>
        <dbReference type="RuleBase" id="RU361277"/>
    </source>
</evidence>
<dbReference type="GO" id="GO:0008270">
    <property type="term" value="F:zinc ion binding"/>
    <property type="evidence" value="ECO:0007669"/>
    <property type="project" value="InterPro"/>
</dbReference>
<dbReference type="PANTHER" id="PTHR43161">
    <property type="entry name" value="SORBITOL DEHYDROGENASE"/>
    <property type="match status" value="1"/>
</dbReference>
<evidence type="ECO:0000256" key="5">
    <source>
        <dbReference type="ARBA" id="ARBA00023002"/>
    </source>
</evidence>
<dbReference type="RefSeq" id="WP_259311016.1">
    <property type="nucleotide sequence ID" value="NZ_CP087164.1"/>
</dbReference>
<dbReference type="InterPro" id="IPR020843">
    <property type="entry name" value="ER"/>
</dbReference>
<dbReference type="Pfam" id="PF00107">
    <property type="entry name" value="ADH_zinc_N"/>
    <property type="match status" value="1"/>
</dbReference>
<dbReference type="SUPFAM" id="SSF50129">
    <property type="entry name" value="GroES-like"/>
    <property type="match status" value="1"/>
</dbReference>
<dbReference type="SUPFAM" id="SSF51735">
    <property type="entry name" value="NAD(P)-binding Rossmann-fold domains"/>
    <property type="match status" value="1"/>
</dbReference>
<proteinExistence type="inferred from homology"/>
<feature type="domain" description="Enoyl reductase (ER)" evidence="7">
    <location>
        <begin position="8"/>
        <end position="340"/>
    </location>
</feature>
<comment type="cofactor">
    <cofactor evidence="1 6">
        <name>Zn(2+)</name>
        <dbReference type="ChEBI" id="CHEBI:29105"/>
    </cofactor>
</comment>
<organism evidence="8 9">
    <name type="scientific">Capillimicrobium parvum</name>
    <dbReference type="NCBI Taxonomy" id="2884022"/>
    <lineage>
        <taxon>Bacteria</taxon>
        <taxon>Bacillati</taxon>
        <taxon>Actinomycetota</taxon>
        <taxon>Thermoleophilia</taxon>
        <taxon>Solirubrobacterales</taxon>
        <taxon>Capillimicrobiaceae</taxon>
        <taxon>Capillimicrobium</taxon>
    </lineage>
</organism>
<reference evidence="8" key="1">
    <citation type="journal article" date="2022" name="Int. J. Syst. Evol. Microbiol.">
        <title>Pseudomonas aegrilactucae sp. nov. and Pseudomonas morbosilactucae sp. nov., pathogens causing bacterial rot of lettuce in Japan.</title>
        <authorList>
            <person name="Sawada H."/>
            <person name="Fujikawa T."/>
            <person name="Satou M."/>
        </authorList>
    </citation>
    <scope>NUCLEOTIDE SEQUENCE</scope>
    <source>
        <strain evidence="8">0166_1</strain>
    </source>
</reference>
<keyword evidence="4 6" id="KW-0862">Zinc</keyword>
<dbReference type="GO" id="GO:0008743">
    <property type="term" value="F:L-threonine 3-dehydrogenase activity"/>
    <property type="evidence" value="ECO:0007669"/>
    <property type="project" value="UniProtKB-EC"/>
</dbReference>
<evidence type="ECO:0000256" key="3">
    <source>
        <dbReference type="ARBA" id="ARBA00022723"/>
    </source>
</evidence>
<dbReference type="EC" id="1.1.1.103" evidence="8"/>
<dbReference type="AlphaFoldDB" id="A0A9E6XZL0"/>
<dbReference type="Gene3D" id="3.90.180.10">
    <property type="entry name" value="Medium-chain alcohol dehydrogenases, catalytic domain"/>
    <property type="match status" value="1"/>
</dbReference>
<keyword evidence="5 8" id="KW-0560">Oxidoreductase</keyword>
<keyword evidence="9" id="KW-1185">Reference proteome</keyword>
<dbReference type="InterPro" id="IPR011032">
    <property type="entry name" value="GroES-like_sf"/>
</dbReference>
<evidence type="ECO:0000259" key="7">
    <source>
        <dbReference type="SMART" id="SM00829"/>
    </source>
</evidence>
<name>A0A9E6XZL0_9ACTN</name>